<evidence type="ECO:0000313" key="2">
    <source>
        <dbReference type="EMBL" id="PLB41692.1"/>
    </source>
</evidence>
<dbReference type="STRING" id="41067.A0A2I2FM42"/>
<feature type="domain" description="AB hydrolase-1" evidence="1">
    <location>
        <begin position="74"/>
        <end position="355"/>
    </location>
</feature>
<dbReference type="SUPFAM" id="SSF53474">
    <property type="entry name" value="alpha/beta-Hydrolases"/>
    <property type="match status" value="1"/>
</dbReference>
<dbReference type="OrthoDB" id="94039at2759"/>
<proteinExistence type="predicted"/>
<keyword evidence="2" id="KW-0378">Hydrolase</keyword>
<dbReference type="InterPro" id="IPR029058">
    <property type="entry name" value="AB_hydrolase_fold"/>
</dbReference>
<dbReference type="AlphaFoldDB" id="A0A2I2FM42"/>
<protein>
    <submittedName>
        <fullName evidence="2">Alpha/beta hydrolase family-domain-containing protein</fullName>
    </submittedName>
</protein>
<dbReference type="InterPro" id="IPR000073">
    <property type="entry name" value="AB_hydrolase_1"/>
</dbReference>
<reference evidence="2 3" key="1">
    <citation type="submission" date="2017-12" db="EMBL/GenBank/DDBJ databases">
        <authorList>
            <consortium name="DOE Joint Genome Institute"/>
            <person name="Haridas S."/>
            <person name="Kjaerbolling I."/>
            <person name="Vesth T.C."/>
            <person name="Frisvad J.C."/>
            <person name="Nybo J.L."/>
            <person name="Theobald S."/>
            <person name="Kuo A."/>
            <person name="Bowyer P."/>
            <person name="Matsuda Y."/>
            <person name="Mondo S."/>
            <person name="Lyhne E.K."/>
            <person name="Kogle M.E."/>
            <person name="Clum A."/>
            <person name="Lipzen A."/>
            <person name="Salamov A."/>
            <person name="Ngan C.Y."/>
            <person name="Daum C."/>
            <person name="Chiniquy J."/>
            <person name="Barry K."/>
            <person name="LaButti K."/>
            <person name="Simmons B.A."/>
            <person name="Magnuson J.K."/>
            <person name="Mortensen U.H."/>
            <person name="Larsen T.O."/>
            <person name="Grigoriev I.V."/>
            <person name="Baker S.E."/>
            <person name="Andersen M.R."/>
            <person name="Nordberg H.P."/>
            <person name="Cantor M.N."/>
            <person name="Hua S.X."/>
        </authorList>
    </citation>
    <scope>NUCLEOTIDE SEQUENCE [LARGE SCALE GENOMIC DNA]</scope>
    <source>
        <strain evidence="2 3">CBS 102.13</strain>
    </source>
</reference>
<sequence length="414" mass="47179">MSHFRIINHEVRAQNIRDRPGAVKLGHERDLRLAVKQYVPHDNPCPNDGDVTLIGAHANGFPKELYEPLWDDIYERLRARKRRIRAIWIADVVQQGQSGILNEGILGDDPSWFDHARDVLFMLNQFQDQITHPVIGIGHSMGGMQMAHLSLIHPSLFQGLILIDPVIQRENPSRKYALPSTYRRDLWPSRADAAEKFRSSRFYQAWNSRVLDKWIEYGLRDLPTNLYPTTSETGAQPPAVTLTTPKSQELFTFLRSSYVDERSGLARGSPKEEMHPDDIENFPFYRPEPPRIFRQLPELRPPVMYLFGRDSDLSSYDARREKLRLTGSGVGGSGGVSRGRVKETVLPCGHLVPMELVQESAQASADFIDSELSCWESHSLAVQNAWGSVSHQDRTSIDEQWKTHMGTIPKRPKL</sequence>
<dbReference type="Proteomes" id="UP000234585">
    <property type="component" value="Unassembled WGS sequence"/>
</dbReference>
<dbReference type="Gene3D" id="3.40.50.1820">
    <property type="entry name" value="alpha/beta hydrolase"/>
    <property type="match status" value="1"/>
</dbReference>
<name>A0A2I2FM42_ASPCN</name>
<gene>
    <name evidence="2" type="ORF">BDW47DRAFT_133159</name>
</gene>
<dbReference type="EMBL" id="KZ559120">
    <property type="protein sequence ID" value="PLB41692.1"/>
    <property type="molecule type" value="Genomic_DNA"/>
</dbReference>
<dbReference type="RefSeq" id="XP_024675704.1">
    <property type="nucleotide sequence ID" value="XM_024817761.1"/>
</dbReference>
<dbReference type="GO" id="GO:0016787">
    <property type="term" value="F:hydrolase activity"/>
    <property type="evidence" value="ECO:0007669"/>
    <property type="project" value="UniProtKB-KW"/>
</dbReference>
<evidence type="ECO:0000259" key="1">
    <source>
        <dbReference type="Pfam" id="PF12697"/>
    </source>
</evidence>
<accession>A0A2I2FM42</accession>
<keyword evidence="3" id="KW-1185">Reference proteome</keyword>
<dbReference type="Pfam" id="PF12697">
    <property type="entry name" value="Abhydrolase_6"/>
    <property type="match status" value="1"/>
</dbReference>
<dbReference type="GeneID" id="36524921"/>
<organism evidence="2 3">
    <name type="scientific">Aspergillus candidus</name>
    <dbReference type="NCBI Taxonomy" id="41067"/>
    <lineage>
        <taxon>Eukaryota</taxon>
        <taxon>Fungi</taxon>
        <taxon>Dikarya</taxon>
        <taxon>Ascomycota</taxon>
        <taxon>Pezizomycotina</taxon>
        <taxon>Eurotiomycetes</taxon>
        <taxon>Eurotiomycetidae</taxon>
        <taxon>Eurotiales</taxon>
        <taxon>Aspergillaceae</taxon>
        <taxon>Aspergillus</taxon>
        <taxon>Aspergillus subgen. Circumdati</taxon>
    </lineage>
</organism>
<evidence type="ECO:0000313" key="3">
    <source>
        <dbReference type="Proteomes" id="UP000234585"/>
    </source>
</evidence>